<name>A0A7X4KAC5_9SPHN</name>
<feature type="region of interest" description="Disordered" evidence="2">
    <location>
        <begin position="226"/>
        <end position="246"/>
    </location>
</feature>
<dbReference type="RefSeq" id="WP_160987563.1">
    <property type="nucleotide sequence ID" value="NZ_WVTD01000042.1"/>
</dbReference>
<evidence type="ECO:0000313" key="5">
    <source>
        <dbReference type="Proteomes" id="UP000465810"/>
    </source>
</evidence>
<sequence>MVDFPNLDSVQPQTATLPAQIGGYPQQGQVAHTPQRNLMRTIGTFTGGGFFFVIILILADLVLMPSLKPSQVWGAFMGNVARAQTEASGPSTVKLEQQLAEVRAQEQAKAQAAAQEQVARVQNQLDTTKEAYGSLYRRSEALVGGYMQMQQQAQQYRAQAVSTGNLGAAYVNMGTSFMCSLSRASDDGDKDGWCASNDRVRQGQVSDISSAMISREQLEQEIFGGLPDPAVGRVTQDQVAQSQPVQ</sequence>
<dbReference type="EMBL" id="WVTD01000042">
    <property type="protein sequence ID" value="MYM00329.1"/>
    <property type="molecule type" value="Genomic_DNA"/>
</dbReference>
<keyword evidence="3" id="KW-0812">Transmembrane</keyword>
<feature type="compositionally biased region" description="Polar residues" evidence="2">
    <location>
        <begin position="235"/>
        <end position="246"/>
    </location>
</feature>
<keyword evidence="3" id="KW-1133">Transmembrane helix</keyword>
<evidence type="ECO:0000256" key="1">
    <source>
        <dbReference type="SAM" id="Coils"/>
    </source>
</evidence>
<comment type="caution">
    <text evidence="4">The sequence shown here is derived from an EMBL/GenBank/DDBJ whole genome shotgun (WGS) entry which is preliminary data.</text>
</comment>
<feature type="transmembrane region" description="Helical" evidence="3">
    <location>
        <begin position="42"/>
        <end position="63"/>
    </location>
</feature>
<dbReference type="AlphaFoldDB" id="A0A7X4KAC5"/>
<evidence type="ECO:0000313" key="4">
    <source>
        <dbReference type="EMBL" id="MYM00329.1"/>
    </source>
</evidence>
<keyword evidence="5" id="KW-1185">Reference proteome</keyword>
<protein>
    <submittedName>
        <fullName evidence="4">Uncharacterized protein</fullName>
    </submittedName>
</protein>
<gene>
    <name evidence="4" type="ORF">GR702_21540</name>
</gene>
<keyword evidence="1" id="KW-0175">Coiled coil</keyword>
<organism evidence="4 5">
    <name type="scientific">Novosphingobium silvae</name>
    <dbReference type="NCBI Taxonomy" id="2692619"/>
    <lineage>
        <taxon>Bacteria</taxon>
        <taxon>Pseudomonadati</taxon>
        <taxon>Pseudomonadota</taxon>
        <taxon>Alphaproteobacteria</taxon>
        <taxon>Sphingomonadales</taxon>
        <taxon>Sphingomonadaceae</taxon>
        <taxon>Novosphingobium</taxon>
    </lineage>
</organism>
<evidence type="ECO:0000256" key="2">
    <source>
        <dbReference type="SAM" id="MobiDB-lite"/>
    </source>
</evidence>
<evidence type="ECO:0000256" key="3">
    <source>
        <dbReference type="SAM" id="Phobius"/>
    </source>
</evidence>
<proteinExistence type="predicted"/>
<dbReference type="Proteomes" id="UP000465810">
    <property type="component" value="Unassembled WGS sequence"/>
</dbReference>
<feature type="coiled-coil region" evidence="1">
    <location>
        <begin position="95"/>
        <end position="131"/>
    </location>
</feature>
<reference evidence="4 5" key="1">
    <citation type="submission" date="2019-12" db="EMBL/GenBank/DDBJ databases">
        <authorList>
            <person name="Feng G."/>
            <person name="Zhu H."/>
        </authorList>
    </citation>
    <scope>NUCLEOTIDE SEQUENCE [LARGE SCALE GENOMIC DNA]</scope>
    <source>
        <strain evidence="4 5">FGD1</strain>
    </source>
</reference>
<keyword evidence="3" id="KW-0472">Membrane</keyword>
<accession>A0A7X4KAC5</accession>